<dbReference type="EMBL" id="MU842829">
    <property type="protein sequence ID" value="KAK2032605.1"/>
    <property type="molecule type" value="Genomic_DNA"/>
</dbReference>
<keyword evidence="3" id="KW-1185">Reference proteome</keyword>
<proteinExistence type="predicted"/>
<keyword evidence="1" id="KW-0472">Membrane</keyword>
<keyword evidence="1" id="KW-0812">Transmembrane</keyword>
<evidence type="ECO:0000313" key="2">
    <source>
        <dbReference type="EMBL" id="KAK2032605.1"/>
    </source>
</evidence>
<name>A0AAD9HP48_9PEZI</name>
<organism evidence="2 3">
    <name type="scientific">Colletotrichum zoysiae</name>
    <dbReference type="NCBI Taxonomy" id="1216348"/>
    <lineage>
        <taxon>Eukaryota</taxon>
        <taxon>Fungi</taxon>
        <taxon>Dikarya</taxon>
        <taxon>Ascomycota</taxon>
        <taxon>Pezizomycotina</taxon>
        <taxon>Sordariomycetes</taxon>
        <taxon>Hypocreomycetidae</taxon>
        <taxon>Glomerellales</taxon>
        <taxon>Glomerellaceae</taxon>
        <taxon>Colletotrichum</taxon>
        <taxon>Colletotrichum graminicola species complex</taxon>
    </lineage>
</organism>
<comment type="caution">
    <text evidence="2">The sequence shown here is derived from an EMBL/GenBank/DDBJ whole genome shotgun (WGS) entry which is preliminary data.</text>
</comment>
<sequence>MSQTSHAARKRRRRKCEEQPIIQTRIYRRALNSPNLCACRTDWKLACVEVWTSWGKEMQARRHQSDIAAAPHPDQSIFFIIILLLLLVANGLSFGRDRPADPFFHSDSGWWVRWSLRSRLICLTERERDRCQDDFRSRFCATKEIGWRPERGR</sequence>
<accession>A0AAD9HP48</accession>
<dbReference type="Proteomes" id="UP001232148">
    <property type="component" value="Unassembled WGS sequence"/>
</dbReference>
<dbReference type="AlphaFoldDB" id="A0AAD9HP48"/>
<evidence type="ECO:0000313" key="3">
    <source>
        <dbReference type="Proteomes" id="UP001232148"/>
    </source>
</evidence>
<feature type="transmembrane region" description="Helical" evidence="1">
    <location>
        <begin position="76"/>
        <end position="95"/>
    </location>
</feature>
<protein>
    <submittedName>
        <fullName evidence="2">Uncharacterized protein</fullName>
    </submittedName>
</protein>
<keyword evidence="1" id="KW-1133">Transmembrane helix</keyword>
<reference evidence="2" key="1">
    <citation type="submission" date="2021-06" db="EMBL/GenBank/DDBJ databases">
        <title>Comparative genomics, transcriptomics and evolutionary studies reveal genomic signatures of adaptation to plant cell wall in hemibiotrophic fungi.</title>
        <authorList>
            <consortium name="DOE Joint Genome Institute"/>
            <person name="Baroncelli R."/>
            <person name="Diaz J.F."/>
            <person name="Benocci T."/>
            <person name="Peng M."/>
            <person name="Battaglia E."/>
            <person name="Haridas S."/>
            <person name="Andreopoulos W."/>
            <person name="Labutti K."/>
            <person name="Pangilinan J."/>
            <person name="Floch G.L."/>
            <person name="Makela M.R."/>
            <person name="Henrissat B."/>
            <person name="Grigoriev I.V."/>
            <person name="Crouch J.A."/>
            <person name="De Vries R.P."/>
            <person name="Sukno S.A."/>
            <person name="Thon M.R."/>
        </authorList>
    </citation>
    <scope>NUCLEOTIDE SEQUENCE</scope>
    <source>
        <strain evidence="2">MAFF235873</strain>
    </source>
</reference>
<gene>
    <name evidence="2" type="ORF">LX32DRAFT_181776</name>
</gene>
<evidence type="ECO:0000256" key="1">
    <source>
        <dbReference type="SAM" id="Phobius"/>
    </source>
</evidence>